<comment type="caution">
    <text evidence="2">The sequence shown here is derived from an EMBL/GenBank/DDBJ whole genome shotgun (WGS) entry which is preliminary data.</text>
</comment>
<keyword evidence="3" id="KW-1185">Reference proteome</keyword>
<evidence type="ECO:0000313" key="3">
    <source>
        <dbReference type="Proteomes" id="UP000638732"/>
    </source>
</evidence>
<sequence length="161" mass="18737">MDEQIGKLIEPQPVPFTFNTPGWYVLGALLLILLAGLILLLIKYYQLNRYRKHALLLLASTEKKYTEVNAFELLVYDANMLVKRIAMSRYGRQRVSGLRDGEWIGFINTTWHEKSFDSKDEVLINETIYQSGQSVSADDAQAFTNKVRRWIRKHKRHIHAV</sequence>
<protein>
    <submittedName>
        <fullName evidence="2">DUF4381 family protein</fullName>
    </submittedName>
</protein>
<accession>A0A966DWA6</accession>
<reference evidence="2" key="2">
    <citation type="submission" date="2020-10" db="EMBL/GenBank/DDBJ databases">
        <title>Mucilaginibacter sp. nov., isolated from soil.</title>
        <authorList>
            <person name="Jeon C.O."/>
        </authorList>
    </citation>
    <scope>NUCLEOTIDE SEQUENCE</scope>
    <source>
        <strain evidence="2">R11</strain>
    </source>
</reference>
<organism evidence="2 3">
    <name type="scientific">Mucilaginibacter agri</name>
    <dbReference type="NCBI Taxonomy" id="2695265"/>
    <lineage>
        <taxon>Bacteria</taxon>
        <taxon>Pseudomonadati</taxon>
        <taxon>Bacteroidota</taxon>
        <taxon>Sphingobacteriia</taxon>
        <taxon>Sphingobacteriales</taxon>
        <taxon>Sphingobacteriaceae</taxon>
        <taxon>Mucilaginibacter</taxon>
    </lineage>
</organism>
<gene>
    <name evidence="2" type="ORF">GSY63_17895</name>
</gene>
<keyword evidence="1" id="KW-0472">Membrane</keyword>
<feature type="transmembrane region" description="Helical" evidence="1">
    <location>
        <begin position="23"/>
        <end position="42"/>
    </location>
</feature>
<evidence type="ECO:0000256" key="1">
    <source>
        <dbReference type="SAM" id="Phobius"/>
    </source>
</evidence>
<dbReference type="RefSeq" id="WP_166587212.1">
    <property type="nucleotide sequence ID" value="NZ_WWEO01000044.1"/>
</dbReference>
<dbReference type="AlphaFoldDB" id="A0A966DWA6"/>
<keyword evidence="1" id="KW-0812">Transmembrane</keyword>
<proteinExistence type="predicted"/>
<dbReference type="Pfam" id="PF14316">
    <property type="entry name" value="DUF4381"/>
    <property type="match status" value="1"/>
</dbReference>
<keyword evidence="1" id="KW-1133">Transmembrane helix</keyword>
<evidence type="ECO:0000313" key="2">
    <source>
        <dbReference type="EMBL" id="NCD71244.1"/>
    </source>
</evidence>
<name>A0A966DWA6_9SPHI</name>
<dbReference type="InterPro" id="IPR025489">
    <property type="entry name" value="DUF4381"/>
</dbReference>
<reference evidence="2" key="1">
    <citation type="submission" date="2020-01" db="EMBL/GenBank/DDBJ databases">
        <authorList>
            <person name="Seo Y.L."/>
        </authorList>
    </citation>
    <scope>NUCLEOTIDE SEQUENCE</scope>
    <source>
        <strain evidence="2">R11</strain>
    </source>
</reference>
<dbReference type="Proteomes" id="UP000638732">
    <property type="component" value="Unassembled WGS sequence"/>
</dbReference>
<dbReference type="EMBL" id="WWEO01000044">
    <property type="protein sequence ID" value="NCD71244.1"/>
    <property type="molecule type" value="Genomic_DNA"/>
</dbReference>